<evidence type="ECO:0000313" key="2">
    <source>
        <dbReference type="Proteomes" id="UP001218188"/>
    </source>
</evidence>
<evidence type="ECO:0000313" key="1">
    <source>
        <dbReference type="EMBL" id="KAJ7043095.1"/>
    </source>
</evidence>
<dbReference type="InterPro" id="IPR042859">
    <property type="entry name" value="NOL11"/>
</dbReference>
<dbReference type="GO" id="GO:0005730">
    <property type="term" value="C:nucleolus"/>
    <property type="evidence" value="ECO:0007669"/>
    <property type="project" value="TreeGrafter"/>
</dbReference>
<dbReference type="GO" id="GO:0030490">
    <property type="term" value="P:maturation of SSU-rRNA"/>
    <property type="evidence" value="ECO:0007669"/>
    <property type="project" value="InterPro"/>
</dbReference>
<protein>
    <submittedName>
        <fullName evidence="1">Uncharacterized protein</fullName>
    </submittedName>
</protein>
<dbReference type="Proteomes" id="UP001218188">
    <property type="component" value="Unassembled WGS sequence"/>
</dbReference>
<dbReference type="PANTHER" id="PTHR15633:SF2">
    <property type="entry name" value="NUCLEOLAR PROTEIN 11"/>
    <property type="match status" value="1"/>
</dbReference>
<proteinExistence type="predicted"/>
<comment type="caution">
    <text evidence="1">The sequence shown here is derived from an EMBL/GenBank/DDBJ whole genome shotgun (WGS) entry which is preliminary data.</text>
</comment>
<reference evidence="1" key="1">
    <citation type="submission" date="2023-03" db="EMBL/GenBank/DDBJ databases">
        <title>Massive genome expansion in bonnet fungi (Mycena s.s.) driven by repeated elements and novel gene families across ecological guilds.</title>
        <authorList>
            <consortium name="Lawrence Berkeley National Laboratory"/>
            <person name="Harder C.B."/>
            <person name="Miyauchi S."/>
            <person name="Viragh M."/>
            <person name="Kuo A."/>
            <person name="Thoen E."/>
            <person name="Andreopoulos B."/>
            <person name="Lu D."/>
            <person name="Skrede I."/>
            <person name="Drula E."/>
            <person name="Henrissat B."/>
            <person name="Morin E."/>
            <person name="Kohler A."/>
            <person name="Barry K."/>
            <person name="LaButti K."/>
            <person name="Morin E."/>
            <person name="Salamov A."/>
            <person name="Lipzen A."/>
            <person name="Mereny Z."/>
            <person name="Hegedus B."/>
            <person name="Baldrian P."/>
            <person name="Stursova M."/>
            <person name="Weitz H."/>
            <person name="Taylor A."/>
            <person name="Grigoriev I.V."/>
            <person name="Nagy L.G."/>
            <person name="Martin F."/>
            <person name="Kauserud H."/>
        </authorList>
    </citation>
    <scope>NUCLEOTIDE SEQUENCE</scope>
    <source>
        <strain evidence="1">CBHHK200</strain>
    </source>
</reference>
<dbReference type="PANTHER" id="PTHR15633">
    <property type="entry name" value="NUCLEOLAR PROTEIN 11"/>
    <property type="match status" value="1"/>
</dbReference>
<sequence>MDANIGEPFHLASYGVAQRLNKSKAGKSPRPSANVFATHEKFASGSSDGYVTVTAQGDGVHVLDLSTLHPVISHTLGPSTSFSCPSVTLNAQEGPRNIYTTYAVIASSADVSQEDCGRTIWKWRENLSSTAEDRASQKKKSAVMPHPISELYACNSTPPRLVVLSPAGDLTVVDADLKIRGTIPPPSGGAAILKSFVFPRESSSFLSALSGSTVIVLLEHHSHDATTSLRILDVSGDGEAREVANTKIPVKSDQIVNLSCSPSGYLSILTRDGTWNSFQIESKSDGISVYSAAQPLRLAPKSLTFLGKPPDASLDGEISILALNTSVVLLAGITSSPSRNIVLLIWDLQFSVLLASHVLAVPTTHSHLPKLSITLRLVTATSPQALLILSSPASDAQVKSTTPARSNILVVPLTVPPMSTIGNAMGRSAAGAQWLVQPNANETLGPARAEVLAAVQRAMADNQPQTAEKAFFDWEKSEQPSADEDASSAEATPPVALGHSFVHDLLTALLQPPKPSSTYSSVLVRSLLQRRVVSASMVEGGNLLAALKLRNDWTAIELCTTTVTDLSEADLMFILQHVAQHHRHAVSSTDAMDLDPPTLGAILKLPTFLNACVRYQTAPATLRAAMHQYLTQPEDVVAVLEVLDGWVGRWKVGQVVALPPKASLRKNEHGVAVLKEGWQKDPTEYPPLIKVLSFIQTTLDASFLALLQHTPAHRILREVLSRIEPEIQLTEQVDLLRGPLELFARAQAKAVRDGKEGKKELVGDWRQRRRLVHERQAMAVDRVYQLEEIVL</sequence>
<dbReference type="AlphaFoldDB" id="A0AAD6TD29"/>
<name>A0AAD6TD29_9AGAR</name>
<organism evidence="1 2">
    <name type="scientific">Mycena alexandri</name>
    <dbReference type="NCBI Taxonomy" id="1745969"/>
    <lineage>
        <taxon>Eukaryota</taxon>
        <taxon>Fungi</taxon>
        <taxon>Dikarya</taxon>
        <taxon>Basidiomycota</taxon>
        <taxon>Agaricomycotina</taxon>
        <taxon>Agaricomycetes</taxon>
        <taxon>Agaricomycetidae</taxon>
        <taxon>Agaricales</taxon>
        <taxon>Marasmiineae</taxon>
        <taxon>Mycenaceae</taxon>
        <taxon>Mycena</taxon>
    </lineage>
</organism>
<keyword evidence="2" id="KW-1185">Reference proteome</keyword>
<accession>A0AAD6TD29</accession>
<dbReference type="EMBL" id="JARJCM010000010">
    <property type="protein sequence ID" value="KAJ7043095.1"/>
    <property type="molecule type" value="Genomic_DNA"/>
</dbReference>
<dbReference type="GO" id="GO:0003723">
    <property type="term" value="F:RNA binding"/>
    <property type="evidence" value="ECO:0007669"/>
    <property type="project" value="TreeGrafter"/>
</dbReference>
<gene>
    <name evidence="1" type="ORF">C8F04DRAFT_1073671</name>
</gene>